<feature type="transmembrane region" description="Helical" evidence="5">
    <location>
        <begin position="187"/>
        <end position="205"/>
    </location>
</feature>
<comment type="subcellular location">
    <subcellularLocation>
        <location evidence="1">Membrane</location>
        <topology evidence="1">Multi-pass membrane protein</topology>
    </subcellularLocation>
</comment>
<sequence>MKIFLGIILILIVCGIWSIASVIVQDTEEEGVDAMFITYICNAMFVVLLLFANETNNNNKIQAIWISPVWMIAQGSYNLSLKLTSISSSTILSTTSSIWALIFGLFIFNTEQYKFIKLRIVGTLLSVIGATCVVLADDEYHKNQKQNNYHLLGDFFALFSAVLYGLYGAAVALYAQNSTLLFLGRMGLWNLTFFAIPLALYLFIFRGNDISKATGFTLSSHPPPICWVFFKALFDNLLSDFLYAKAVLFTTPTIATLGLSLTIPLAVLTDIFILHKTKINKNISFQLFGAILIIFGFFLTIQASSSLSSEYSQDEIEPQQQQLSFDQEQLCHQQNHSLLYLAVSRSPLVESFDNEELANSSASLIIHHSPSTACNNGIAPLQNSQNHVTTITTSSQQQ</sequence>
<gene>
    <name evidence="8" type="ORF">ALAG00032_LOCUS1199</name>
</gene>
<feature type="transmembrane region" description="Helical" evidence="5">
    <location>
        <begin position="285"/>
        <end position="303"/>
    </location>
</feature>
<proteinExistence type="predicted"/>
<keyword evidence="2 5" id="KW-0812">Transmembrane</keyword>
<feature type="domain" description="EamA" evidence="7">
    <location>
        <begin position="5"/>
        <end position="134"/>
    </location>
</feature>
<feature type="chain" id="PRO_5030621600" description="EamA domain-containing protein" evidence="6">
    <location>
        <begin position="19"/>
        <end position="398"/>
    </location>
</feature>
<dbReference type="PANTHER" id="PTHR23051:SF0">
    <property type="entry name" value="SOLUTE CARRIER FAMILY 35 MEMBER F5"/>
    <property type="match status" value="1"/>
</dbReference>
<name>A0A7S3JP17_9STRA</name>
<evidence type="ECO:0000313" key="8">
    <source>
        <dbReference type="EMBL" id="CAE0360469.1"/>
    </source>
</evidence>
<keyword evidence="3 5" id="KW-1133">Transmembrane helix</keyword>
<dbReference type="GO" id="GO:0016020">
    <property type="term" value="C:membrane"/>
    <property type="evidence" value="ECO:0007669"/>
    <property type="project" value="UniProtKB-SubCell"/>
</dbReference>
<feature type="transmembrane region" description="Helical" evidence="5">
    <location>
        <begin position="246"/>
        <end position="273"/>
    </location>
</feature>
<evidence type="ECO:0000256" key="5">
    <source>
        <dbReference type="SAM" id="Phobius"/>
    </source>
</evidence>
<dbReference type="AlphaFoldDB" id="A0A7S3JP17"/>
<keyword evidence="4 5" id="KW-0472">Membrane</keyword>
<evidence type="ECO:0000256" key="6">
    <source>
        <dbReference type="SAM" id="SignalP"/>
    </source>
</evidence>
<dbReference type="EMBL" id="HBIJ01001676">
    <property type="protein sequence ID" value="CAE0360469.1"/>
    <property type="molecule type" value="Transcribed_RNA"/>
</dbReference>
<evidence type="ECO:0000256" key="1">
    <source>
        <dbReference type="ARBA" id="ARBA00004141"/>
    </source>
</evidence>
<evidence type="ECO:0000256" key="3">
    <source>
        <dbReference type="ARBA" id="ARBA00022989"/>
    </source>
</evidence>
<evidence type="ECO:0000256" key="4">
    <source>
        <dbReference type="ARBA" id="ARBA00023136"/>
    </source>
</evidence>
<keyword evidence="6" id="KW-0732">Signal</keyword>
<feature type="transmembrane region" description="Helical" evidence="5">
    <location>
        <begin position="156"/>
        <end position="175"/>
    </location>
</feature>
<feature type="transmembrane region" description="Helical" evidence="5">
    <location>
        <begin position="86"/>
        <end position="108"/>
    </location>
</feature>
<feature type="signal peptide" evidence="6">
    <location>
        <begin position="1"/>
        <end position="18"/>
    </location>
</feature>
<dbReference type="InterPro" id="IPR000620">
    <property type="entry name" value="EamA_dom"/>
</dbReference>
<feature type="transmembrane region" description="Helical" evidence="5">
    <location>
        <begin position="120"/>
        <end position="136"/>
    </location>
</feature>
<dbReference type="Pfam" id="PF00892">
    <property type="entry name" value="EamA"/>
    <property type="match status" value="1"/>
</dbReference>
<organism evidence="8">
    <name type="scientific">Aureoumbra lagunensis</name>
    <dbReference type="NCBI Taxonomy" id="44058"/>
    <lineage>
        <taxon>Eukaryota</taxon>
        <taxon>Sar</taxon>
        <taxon>Stramenopiles</taxon>
        <taxon>Ochrophyta</taxon>
        <taxon>Pelagophyceae</taxon>
        <taxon>Pelagomonadales</taxon>
        <taxon>Aureoumbra</taxon>
    </lineage>
</organism>
<feature type="transmembrane region" description="Helical" evidence="5">
    <location>
        <begin position="63"/>
        <end position="80"/>
    </location>
</feature>
<protein>
    <recommendedName>
        <fullName evidence="7">EamA domain-containing protein</fullName>
    </recommendedName>
</protein>
<accession>A0A7S3JP17</accession>
<dbReference type="PANTHER" id="PTHR23051">
    <property type="entry name" value="SOLUTE CARRIER FAMILY 35, MEMBER F5"/>
    <property type="match status" value="1"/>
</dbReference>
<evidence type="ECO:0000256" key="2">
    <source>
        <dbReference type="ARBA" id="ARBA00022692"/>
    </source>
</evidence>
<reference evidence="8" key="1">
    <citation type="submission" date="2021-01" db="EMBL/GenBank/DDBJ databases">
        <authorList>
            <person name="Corre E."/>
            <person name="Pelletier E."/>
            <person name="Niang G."/>
            <person name="Scheremetjew M."/>
            <person name="Finn R."/>
            <person name="Kale V."/>
            <person name="Holt S."/>
            <person name="Cochrane G."/>
            <person name="Meng A."/>
            <person name="Brown T."/>
            <person name="Cohen L."/>
        </authorList>
    </citation>
    <scope>NUCLEOTIDE SEQUENCE</scope>
    <source>
        <strain evidence="8">CCMP1510</strain>
    </source>
</reference>
<feature type="transmembrane region" description="Helical" evidence="5">
    <location>
        <begin position="31"/>
        <end position="51"/>
    </location>
</feature>
<evidence type="ECO:0000259" key="7">
    <source>
        <dbReference type="Pfam" id="PF00892"/>
    </source>
</evidence>